<organism evidence="2 3">
    <name type="scientific">Glomerella acutata</name>
    <name type="common">Colletotrichum acutatum</name>
    <dbReference type="NCBI Taxonomy" id="27357"/>
    <lineage>
        <taxon>Eukaryota</taxon>
        <taxon>Fungi</taxon>
        <taxon>Dikarya</taxon>
        <taxon>Ascomycota</taxon>
        <taxon>Pezizomycotina</taxon>
        <taxon>Sordariomycetes</taxon>
        <taxon>Hypocreomycetidae</taxon>
        <taxon>Glomerellales</taxon>
        <taxon>Glomerellaceae</taxon>
        <taxon>Colletotrichum</taxon>
        <taxon>Colletotrichum acutatum species complex</taxon>
    </lineage>
</organism>
<dbReference type="GeneID" id="85398398"/>
<gene>
    <name evidence="2" type="ORF">BDZ83DRAFT_754620</name>
</gene>
<name>A0AAD8XCG2_GLOAC</name>
<dbReference type="Proteomes" id="UP001244207">
    <property type="component" value="Unassembled WGS sequence"/>
</dbReference>
<protein>
    <submittedName>
        <fullName evidence="2">Uncharacterized protein</fullName>
    </submittedName>
</protein>
<sequence>MSTNGEAERKPSRPAWRRAVLAHIKLSTLERRKHHTEEQQRSVTPFQVAYNQQDIVEPAPVHLNGNSRTSFVEDLEIIAEEINTLHPNAMDTHDFLTSEEIYDSGPITQPASIGHFNTPNGGYLISPLASLLVSLDHGYNRASGIYDKVGDRSEQDEDSSNEGLIPPHNTPVDSGDVSPVNTPARAPSLDRGPSIRLQRALAEDQAASEPLKRPISELVASSEPLSPSGTQNGLLQAAERAGVWRNMIGMPFTEEEKMKLVQKRRDHEAEMVRRLRAGLETKIEKRPCYLLWLEGRHQLSTERMLASATIRLADYAEGHEAVGLFRERRRRQDFRGQASV</sequence>
<reference evidence="2" key="1">
    <citation type="submission" date="2021-12" db="EMBL/GenBank/DDBJ databases">
        <title>Comparative genomics, transcriptomics and evolutionary studies reveal genomic signatures of adaptation to plant cell wall in hemibiotrophic fungi.</title>
        <authorList>
            <consortium name="DOE Joint Genome Institute"/>
            <person name="Baroncelli R."/>
            <person name="Diaz J.F."/>
            <person name="Benocci T."/>
            <person name="Peng M."/>
            <person name="Battaglia E."/>
            <person name="Haridas S."/>
            <person name="Andreopoulos W."/>
            <person name="Labutti K."/>
            <person name="Pangilinan J."/>
            <person name="Floch G.L."/>
            <person name="Makela M.R."/>
            <person name="Henrissat B."/>
            <person name="Grigoriev I.V."/>
            <person name="Crouch J.A."/>
            <person name="De Vries R.P."/>
            <person name="Sukno S.A."/>
            <person name="Thon M.R."/>
        </authorList>
    </citation>
    <scope>NUCLEOTIDE SEQUENCE</scope>
    <source>
        <strain evidence="2">CBS 112980</strain>
    </source>
</reference>
<keyword evidence="3" id="KW-1185">Reference proteome</keyword>
<dbReference type="AlphaFoldDB" id="A0AAD8XCG2"/>
<evidence type="ECO:0000313" key="3">
    <source>
        <dbReference type="Proteomes" id="UP001244207"/>
    </source>
</evidence>
<dbReference type="EMBL" id="JAHMHS010000084">
    <property type="protein sequence ID" value="KAK1721401.1"/>
    <property type="molecule type" value="Genomic_DNA"/>
</dbReference>
<comment type="caution">
    <text evidence="2">The sequence shown here is derived from an EMBL/GenBank/DDBJ whole genome shotgun (WGS) entry which is preliminary data.</text>
</comment>
<dbReference type="RefSeq" id="XP_060362197.1">
    <property type="nucleotide sequence ID" value="XM_060514500.1"/>
</dbReference>
<evidence type="ECO:0000313" key="2">
    <source>
        <dbReference type="EMBL" id="KAK1721401.1"/>
    </source>
</evidence>
<feature type="region of interest" description="Disordered" evidence="1">
    <location>
        <begin position="143"/>
        <end position="194"/>
    </location>
</feature>
<accession>A0AAD8XCG2</accession>
<proteinExistence type="predicted"/>
<evidence type="ECO:0000256" key="1">
    <source>
        <dbReference type="SAM" id="MobiDB-lite"/>
    </source>
</evidence>